<evidence type="ECO:0000256" key="2">
    <source>
        <dbReference type="SAM" id="MobiDB-lite"/>
    </source>
</evidence>
<organism evidence="3 4">
    <name type="scientific">Prorocentrum cordatum</name>
    <dbReference type="NCBI Taxonomy" id="2364126"/>
    <lineage>
        <taxon>Eukaryota</taxon>
        <taxon>Sar</taxon>
        <taxon>Alveolata</taxon>
        <taxon>Dinophyceae</taxon>
        <taxon>Prorocentrales</taxon>
        <taxon>Prorocentraceae</taxon>
        <taxon>Prorocentrum</taxon>
    </lineage>
</organism>
<feature type="region of interest" description="Disordered" evidence="2">
    <location>
        <begin position="834"/>
        <end position="894"/>
    </location>
</feature>
<proteinExistence type="predicted"/>
<evidence type="ECO:0000256" key="1">
    <source>
        <dbReference type="SAM" id="Coils"/>
    </source>
</evidence>
<dbReference type="Proteomes" id="UP001189429">
    <property type="component" value="Unassembled WGS sequence"/>
</dbReference>
<dbReference type="EMBL" id="CAUYUJ010003114">
    <property type="protein sequence ID" value="CAK0803958.1"/>
    <property type="molecule type" value="Genomic_DNA"/>
</dbReference>
<feature type="compositionally biased region" description="Basic and acidic residues" evidence="2">
    <location>
        <begin position="1175"/>
        <end position="1189"/>
    </location>
</feature>
<protein>
    <submittedName>
        <fullName evidence="3">Uncharacterized protein</fullName>
    </submittedName>
</protein>
<reference evidence="3" key="1">
    <citation type="submission" date="2023-10" db="EMBL/GenBank/DDBJ databases">
        <authorList>
            <person name="Chen Y."/>
            <person name="Shah S."/>
            <person name="Dougan E. K."/>
            <person name="Thang M."/>
            <person name="Chan C."/>
        </authorList>
    </citation>
    <scope>NUCLEOTIDE SEQUENCE [LARGE SCALE GENOMIC DNA]</scope>
</reference>
<feature type="compositionally biased region" description="Pro residues" evidence="2">
    <location>
        <begin position="306"/>
        <end position="316"/>
    </location>
</feature>
<name>A0ABN9QJL1_9DINO</name>
<feature type="region of interest" description="Disordered" evidence="2">
    <location>
        <begin position="297"/>
        <end position="332"/>
    </location>
</feature>
<feature type="compositionally biased region" description="Basic and acidic residues" evidence="2">
    <location>
        <begin position="317"/>
        <end position="332"/>
    </location>
</feature>
<comment type="caution">
    <text evidence="3">The sequence shown here is derived from an EMBL/GenBank/DDBJ whole genome shotgun (WGS) entry which is preliminary data.</text>
</comment>
<feature type="region of interest" description="Disordered" evidence="2">
    <location>
        <begin position="463"/>
        <end position="482"/>
    </location>
</feature>
<feature type="coiled-coil region" evidence="1">
    <location>
        <begin position="924"/>
        <end position="951"/>
    </location>
</feature>
<evidence type="ECO:0000313" key="4">
    <source>
        <dbReference type="Proteomes" id="UP001189429"/>
    </source>
</evidence>
<keyword evidence="1" id="KW-0175">Coiled coil</keyword>
<feature type="compositionally biased region" description="Low complexity" evidence="2">
    <location>
        <begin position="880"/>
        <end position="889"/>
    </location>
</feature>
<evidence type="ECO:0000313" key="3">
    <source>
        <dbReference type="EMBL" id="CAK0803958.1"/>
    </source>
</evidence>
<keyword evidence="4" id="KW-1185">Reference proteome</keyword>
<feature type="compositionally biased region" description="Low complexity" evidence="2">
    <location>
        <begin position="834"/>
        <end position="853"/>
    </location>
</feature>
<feature type="compositionally biased region" description="Low complexity" evidence="2">
    <location>
        <begin position="10"/>
        <end position="29"/>
    </location>
</feature>
<accession>A0ABN9QJL1</accession>
<sequence>MSSPSAASGDSQPPAASPALQAADASAEGAGAGAGGDAWAKMSDGARWGAVPMRRNAQRRVTVKLFAEDDVNLVRRLVTRHRLNARVLKAKVTEYKDGILEHGLLNDVNLLTGGGTLFDAMRAAINQNRHNPNCLDILKNGVENTIALDTTATDEEISWLKNVHDRFHGGQGATLAECYREAVESQKEWATFCRQNGITVSGCPKKGPYTRAKRFEAFILDRWSNGARTDFEALEADPPCQCEPEPPRLAPWSKTPQLEDEEAFEAITRVAFFEAGGAGRRMAMGEEAILERRAERERRAVAFTPPRAPPRAPPPRSESKPKVRDDEAEARDAKDALTRVAFFEAGGIGRQMAENEEASPCKGFCNKWVTYDNMKVVANQLVAADTFEYVVKTMEEGANSSKPGCTAHWAMNHAHALKVAIFSDTFTKTVEPGMLNLIFAEALQFTMPLCALEGEAKKKAAKRGSAGTAHLEKQEEQALQQPALTDGTPKAWTHDVAQCVASPAAILMETGSAHSDVLLASQRIAVRQSLTLLWDASLVVNGKAVKAWSKARKAIKSDIVKSNLRILGEACGEDDLGSLGPDAVAAKIASPLDKKDDGAAKPATTDPERDRLDSFLSLSRVMGLLLFIERNPPTLSPDLSAKFQGLMQIAGNWAKSNREMTKKITWTSLLQTLLPTVHEAYDEDAIIAATMPNVSEVSSGLFETVETMERVVSSRALWMLEAFKALATGPGRVTAKGATDFVGPLCGRLCTDLAAADASCADFADWRNFWVGLLNASAGVDNMAAQWEQTVAQYLQTDLFDAIMRQTFGADGEAAAAEGEAEPPSKKAKVEEATTAAETAAETAAALPAQAAPGPEPPAALGFAEQASAPKPQEEKPMEQDPAPEGPQGEEPKEPKVFHSVLHKQPQQAADTQQLLDPFGVGEIDNKAKAIEDTRQRVAAAKQALQARRAERQAQVADGKIMAETTEGEGKQFKSIATLRTLHKGGDIQMTDQLMFAFGTRLRSFVVEMSAMGASSSRTAAWRTLAPWKGVPGLRAKRVVPENLVLTFTGPVVRAPVKGALPVCDAMGTTFYITPTPGNLSCDHVCPAWSASIVEPTKHDPNPKTTLAVRMEERSLAFEWTHFGAAQRIEVTVTFYQMRKNPEPRPTWDGWDAQGGYVKLTRPVMSSQVTQVPKPADKGKGNGKGKKDNPFAACKHLLH</sequence>
<feature type="region of interest" description="Disordered" evidence="2">
    <location>
        <begin position="1"/>
        <end position="38"/>
    </location>
</feature>
<gene>
    <name evidence="3" type="ORF">PCOR1329_LOCUS10914</name>
</gene>
<feature type="region of interest" description="Disordered" evidence="2">
    <location>
        <begin position="1166"/>
        <end position="1199"/>
    </location>
</feature>